<organism evidence="1 2">
    <name type="scientific">Actinomycetospora flava</name>
    <dbReference type="NCBI Taxonomy" id="3129232"/>
    <lineage>
        <taxon>Bacteria</taxon>
        <taxon>Bacillati</taxon>
        <taxon>Actinomycetota</taxon>
        <taxon>Actinomycetes</taxon>
        <taxon>Pseudonocardiales</taxon>
        <taxon>Pseudonocardiaceae</taxon>
        <taxon>Actinomycetospora</taxon>
    </lineage>
</organism>
<accession>A0ABU8M8U1</accession>
<evidence type="ECO:0000313" key="1">
    <source>
        <dbReference type="EMBL" id="MEJ2863724.1"/>
    </source>
</evidence>
<name>A0ABU8M8U1_9PSEU</name>
<dbReference type="EMBL" id="JBBEGM010000009">
    <property type="protein sequence ID" value="MEJ2863724.1"/>
    <property type="molecule type" value="Genomic_DNA"/>
</dbReference>
<gene>
    <name evidence="1" type="ORF">WCD58_21375</name>
</gene>
<keyword evidence="2" id="KW-1185">Reference proteome</keyword>
<protein>
    <submittedName>
        <fullName evidence="1">Uncharacterized protein</fullName>
    </submittedName>
</protein>
<dbReference type="Proteomes" id="UP001369736">
    <property type="component" value="Unassembled WGS sequence"/>
</dbReference>
<proteinExistence type="predicted"/>
<dbReference type="RefSeq" id="WP_337705084.1">
    <property type="nucleotide sequence ID" value="NZ_JBBEGM010000009.1"/>
</dbReference>
<evidence type="ECO:0000313" key="2">
    <source>
        <dbReference type="Proteomes" id="UP001369736"/>
    </source>
</evidence>
<comment type="caution">
    <text evidence="1">The sequence shown here is derived from an EMBL/GenBank/DDBJ whole genome shotgun (WGS) entry which is preliminary data.</text>
</comment>
<reference evidence="1 2" key="1">
    <citation type="submission" date="2024-03" db="EMBL/GenBank/DDBJ databases">
        <title>Actinomycetospora sp. OC33-EN07, a novel actinomycete isolated from wild orchid (Aerides multiflora).</title>
        <authorList>
            <person name="Suriyachadkun C."/>
        </authorList>
    </citation>
    <scope>NUCLEOTIDE SEQUENCE [LARGE SCALE GENOMIC DNA]</scope>
    <source>
        <strain evidence="1 2">OC33-EN07</strain>
    </source>
</reference>
<sequence>MSDATDLLGTPLTDDERALLASYDGLRALLRTDLAPCAAAGVRAALAHLGVVVTDLGLRYDHLLDDGV</sequence>